<accession>A0A5B7K043</accession>
<organism evidence="1 2">
    <name type="scientific">Portunus trituberculatus</name>
    <name type="common">Swimming crab</name>
    <name type="synonym">Neptunus trituberculatus</name>
    <dbReference type="NCBI Taxonomy" id="210409"/>
    <lineage>
        <taxon>Eukaryota</taxon>
        <taxon>Metazoa</taxon>
        <taxon>Ecdysozoa</taxon>
        <taxon>Arthropoda</taxon>
        <taxon>Crustacea</taxon>
        <taxon>Multicrustacea</taxon>
        <taxon>Malacostraca</taxon>
        <taxon>Eumalacostraca</taxon>
        <taxon>Eucarida</taxon>
        <taxon>Decapoda</taxon>
        <taxon>Pleocyemata</taxon>
        <taxon>Brachyura</taxon>
        <taxon>Eubrachyura</taxon>
        <taxon>Portunoidea</taxon>
        <taxon>Portunidae</taxon>
        <taxon>Portuninae</taxon>
        <taxon>Portunus</taxon>
    </lineage>
</organism>
<name>A0A5B7K043_PORTR</name>
<reference evidence="1 2" key="1">
    <citation type="submission" date="2019-05" db="EMBL/GenBank/DDBJ databases">
        <title>Another draft genome of Portunus trituberculatus and its Hox gene families provides insights of decapod evolution.</title>
        <authorList>
            <person name="Jeong J.-H."/>
            <person name="Song I."/>
            <person name="Kim S."/>
            <person name="Choi T."/>
            <person name="Kim D."/>
            <person name="Ryu S."/>
            <person name="Kim W."/>
        </authorList>
    </citation>
    <scope>NUCLEOTIDE SEQUENCE [LARGE SCALE GENOMIC DNA]</scope>
    <source>
        <tissue evidence="1">Muscle</tissue>
    </source>
</reference>
<dbReference type="AlphaFoldDB" id="A0A5B7K043"/>
<sequence>MTKASRTHPTTHSATTLATRLLQSSDTSAVSKQNNCTVPPCVSFLGAYSYPQLSIICSFLLRLFIAQNMTSALSPNL</sequence>
<comment type="caution">
    <text evidence="1">The sequence shown here is derived from an EMBL/GenBank/DDBJ whole genome shotgun (WGS) entry which is preliminary data.</text>
</comment>
<dbReference type="Proteomes" id="UP000324222">
    <property type="component" value="Unassembled WGS sequence"/>
</dbReference>
<keyword evidence="2" id="KW-1185">Reference proteome</keyword>
<dbReference type="EMBL" id="VSRR010122660">
    <property type="protein sequence ID" value="MPD00380.1"/>
    <property type="molecule type" value="Genomic_DNA"/>
</dbReference>
<gene>
    <name evidence="1" type="ORF">E2C01_095847</name>
</gene>
<proteinExistence type="predicted"/>
<evidence type="ECO:0000313" key="2">
    <source>
        <dbReference type="Proteomes" id="UP000324222"/>
    </source>
</evidence>
<evidence type="ECO:0000313" key="1">
    <source>
        <dbReference type="EMBL" id="MPD00380.1"/>
    </source>
</evidence>
<protein>
    <submittedName>
        <fullName evidence="1">Uncharacterized protein</fullName>
    </submittedName>
</protein>